<dbReference type="InterPro" id="IPR052727">
    <property type="entry name" value="Rab4/Rab5_effector"/>
</dbReference>
<dbReference type="Proteomes" id="UP000688947">
    <property type="component" value="Unassembled WGS sequence"/>
</dbReference>
<sequence>MHSLPRDERFQYDRRSEEILGETLAAFAGFDSSRLDPTEWKFLARREQITVHRAVSATRQGVDSGLYVEDDNELLATQAILNPSGCTAVDAAVLMIAERRQVRATPFRFAGVKWYSWKKNVNVGSPNLSIGEGQECDLLTYERMGMALAEESNKEGSQELAYHVILSLNKPEWPLDVARGPGLRRADMAFCFLFRKVCEDLVECFALVDYDSMTMARTSRRQSSQDLRQRVIKKWAAGMSERKIGRHLDMPRASVQTIIRFQKKHGHVN</sequence>
<comment type="caution">
    <text evidence="1">The sequence shown here is derived from an EMBL/GenBank/DDBJ whole genome shotgun (WGS) entry which is preliminary data.</text>
</comment>
<dbReference type="PANTHER" id="PTHR13510">
    <property type="entry name" value="FYVE-FINGER-CONTAINING RAB5 EFFECTOR PROTEIN RABENOSYN-5-RELATED"/>
    <property type="match status" value="1"/>
</dbReference>
<protein>
    <submittedName>
        <fullName evidence="1">Uncharacterized protein</fullName>
    </submittedName>
</protein>
<reference evidence="1" key="1">
    <citation type="submission" date="2021-01" db="EMBL/GenBank/DDBJ databases">
        <title>Phytophthora aleatoria, a newly-described species from Pinus radiata is distinct from Phytophthora cactorum isolates based on comparative genomics.</title>
        <authorList>
            <person name="Mcdougal R."/>
            <person name="Panda P."/>
            <person name="Williams N."/>
            <person name="Studholme D.J."/>
        </authorList>
    </citation>
    <scope>NUCLEOTIDE SEQUENCE</scope>
    <source>
        <strain evidence="1">NZFS 3830</strain>
    </source>
</reference>
<dbReference type="VEuPathDB" id="FungiDB:PC110_g4867"/>
<evidence type="ECO:0000313" key="2">
    <source>
        <dbReference type="Proteomes" id="UP000688947"/>
    </source>
</evidence>
<organism evidence="1 2">
    <name type="scientific">Phytophthora cactorum</name>
    <dbReference type="NCBI Taxonomy" id="29920"/>
    <lineage>
        <taxon>Eukaryota</taxon>
        <taxon>Sar</taxon>
        <taxon>Stramenopiles</taxon>
        <taxon>Oomycota</taxon>
        <taxon>Peronosporomycetes</taxon>
        <taxon>Peronosporales</taxon>
        <taxon>Peronosporaceae</taxon>
        <taxon>Phytophthora</taxon>
    </lineage>
</organism>
<dbReference type="AlphaFoldDB" id="A0A8T1U5K4"/>
<dbReference type="EMBL" id="JAENGZ010000662">
    <property type="protein sequence ID" value="KAG6955616.1"/>
    <property type="molecule type" value="Genomic_DNA"/>
</dbReference>
<dbReference type="PANTHER" id="PTHR13510:SF44">
    <property type="entry name" value="RABENOSYN-5"/>
    <property type="match status" value="1"/>
</dbReference>
<evidence type="ECO:0000313" key="1">
    <source>
        <dbReference type="EMBL" id="KAG6955616.1"/>
    </source>
</evidence>
<dbReference type="OrthoDB" id="167488at2759"/>
<proteinExistence type="predicted"/>
<gene>
    <name evidence="1" type="ORF">JG687_00011096</name>
</gene>
<name>A0A8T1U5K4_9STRA</name>
<accession>A0A8T1U5K4</accession>